<dbReference type="SUPFAM" id="SSF51735">
    <property type="entry name" value="NAD(P)-binding Rossmann-fold domains"/>
    <property type="match status" value="1"/>
</dbReference>
<gene>
    <name evidence="4" type="ORF">K432DRAFT_428885</name>
</gene>
<dbReference type="AlphaFoldDB" id="A0A8E2E2R5"/>
<evidence type="ECO:0000313" key="4">
    <source>
        <dbReference type="EMBL" id="OCK76200.1"/>
    </source>
</evidence>
<keyword evidence="5" id="KW-1185">Reference proteome</keyword>
<dbReference type="InterPro" id="IPR050425">
    <property type="entry name" value="NAD(P)_dehydrat-like"/>
</dbReference>
<sequence length="348" mass="37784">MSTHRVLLTGANGFVGSHILSQLLSAKHSVRAVVRSQSKVDAVRADFPSFSNLDFAIVPDMTTSGAFDKALESTPPFDTVIHTASPFLYRAISSNHEFLDPAIMGTTEILKGVQSVASGSVKRVIITSSFAAVGAFGQVPDANKVYTSADWNPTTLDQALTTEDLGIGYRASKKFAEKAAWDFIETEKPNFDLVVLNPPMIYGPLRHSVPKIEDLNESTMRIWNLFLKPENTPKTEMPPNGLHLYVDVRDIAKAHLLAMTTPSAGNTRFLVTAGTVTSQQIADILRSELPETLSRTPKGVPGSNGLPETAFTADASPAEKVLGMRWTPMKETFAELGKQLLEIEKAQA</sequence>
<evidence type="ECO:0000256" key="1">
    <source>
        <dbReference type="ARBA" id="ARBA00023002"/>
    </source>
</evidence>
<comment type="similarity">
    <text evidence="2">Belongs to the NAD(P)-dependent epimerase/dehydratase family. Dihydroflavonol-4-reductase subfamily.</text>
</comment>
<name>A0A8E2E2R5_9PEZI</name>
<dbReference type="InterPro" id="IPR001509">
    <property type="entry name" value="Epimerase_deHydtase"/>
</dbReference>
<dbReference type="EMBL" id="KV745233">
    <property type="protein sequence ID" value="OCK76200.1"/>
    <property type="molecule type" value="Genomic_DNA"/>
</dbReference>
<proteinExistence type="inferred from homology"/>
<dbReference type="PANTHER" id="PTHR10366:SF564">
    <property type="entry name" value="STEROL-4-ALPHA-CARBOXYLATE 3-DEHYDROGENASE, DECARBOXYLATING"/>
    <property type="match status" value="1"/>
</dbReference>
<dbReference type="InterPro" id="IPR036291">
    <property type="entry name" value="NAD(P)-bd_dom_sf"/>
</dbReference>
<dbReference type="OrthoDB" id="2735536at2759"/>
<organism evidence="4 5">
    <name type="scientific">Lepidopterella palustris CBS 459.81</name>
    <dbReference type="NCBI Taxonomy" id="1314670"/>
    <lineage>
        <taxon>Eukaryota</taxon>
        <taxon>Fungi</taxon>
        <taxon>Dikarya</taxon>
        <taxon>Ascomycota</taxon>
        <taxon>Pezizomycotina</taxon>
        <taxon>Dothideomycetes</taxon>
        <taxon>Pleosporomycetidae</taxon>
        <taxon>Mytilinidiales</taxon>
        <taxon>Argynnaceae</taxon>
        <taxon>Lepidopterella</taxon>
    </lineage>
</organism>
<dbReference type="FunFam" id="3.40.50.720:FF:000191">
    <property type="entry name" value="Methylglyoxal reductase (NADPH-dependent)"/>
    <property type="match status" value="1"/>
</dbReference>
<protein>
    <submittedName>
        <fullName evidence="4">NAD(P)-binding protein</fullName>
    </submittedName>
</protein>
<evidence type="ECO:0000259" key="3">
    <source>
        <dbReference type="Pfam" id="PF01370"/>
    </source>
</evidence>
<dbReference type="CDD" id="cd05227">
    <property type="entry name" value="AR_SDR_e"/>
    <property type="match status" value="1"/>
</dbReference>
<dbReference type="Pfam" id="PF01370">
    <property type="entry name" value="Epimerase"/>
    <property type="match status" value="1"/>
</dbReference>
<dbReference type="GO" id="GO:0016616">
    <property type="term" value="F:oxidoreductase activity, acting on the CH-OH group of donors, NAD or NADP as acceptor"/>
    <property type="evidence" value="ECO:0007669"/>
    <property type="project" value="TreeGrafter"/>
</dbReference>
<reference evidence="4 5" key="1">
    <citation type="journal article" date="2016" name="Nat. Commun.">
        <title>Ectomycorrhizal ecology is imprinted in the genome of the dominant symbiotic fungus Cenococcum geophilum.</title>
        <authorList>
            <consortium name="DOE Joint Genome Institute"/>
            <person name="Peter M."/>
            <person name="Kohler A."/>
            <person name="Ohm R.A."/>
            <person name="Kuo A."/>
            <person name="Krutzmann J."/>
            <person name="Morin E."/>
            <person name="Arend M."/>
            <person name="Barry K.W."/>
            <person name="Binder M."/>
            <person name="Choi C."/>
            <person name="Clum A."/>
            <person name="Copeland A."/>
            <person name="Grisel N."/>
            <person name="Haridas S."/>
            <person name="Kipfer T."/>
            <person name="LaButti K."/>
            <person name="Lindquist E."/>
            <person name="Lipzen A."/>
            <person name="Maire R."/>
            <person name="Meier B."/>
            <person name="Mihaltcheva S."/>
            <person name="Molinier V."/>
            <person name="Murat C."/>
            <person name="Poggeler S."/>
            <person name="Quandt C.A."/>
            <person name="Sperisen C."/>
            <person name="Tritt A."/>
            <person name="Tisserant E."/>
            <person name="Crous P.W."/>
            <person name="Henrissat B."/>
            <person name="Nehls U."/>
            <person name="Egli S."/>
            <person name="Spatafora J.W."/>
            <person name="Grigoriev I.V."/>
            <person name="Martin F.M."/>
        </authorList>
    </citation>
    <scope>NUCLEOTIDE SEQUENCE [LARGE SCALE GENOMIC DNA]</scope>
    <source>
        <strain evidence="4 5">CBS 459.81</strain>
    </source>
</reference>
<dbReference type="Proteomes" id="UP000250266">
    <property type="component" value="Unassembled WGS sequence"/>
</dbReference>
<evidence type="ECO:0000313" key="5">
    <source>
        <dbReference type="Proteomes" id="UP000250266"/>
    </source>
</evidence>
<evidence type="ECO:0000256" key="2">
    <source>
        <dbReference type="ARBA" id="ARBA00023445"/>
    </source>
</evidence>
<accession>A0A8E2E2R5</accession>
<dbReference type="PANTHER" id="PTHR10366">
    <property type="entry name" value="NAD DEPENDENT EPIMERASE/DEHYDRATASE"/>
    <property type="match status" value="1"/>
</dbReference>
<dbReference type="Gene3D" id="3.40.50.720">
    <property type="entry name" value="NAD(P)-binding Rossmann-like Domain"/>
    <property type="match status" value="1"/>
</dbReference>
<keyword evidence="1" id="KW-0560">Oxidoreductase</keyword>
<feature type="domain" description="NAD-dependent epimerase/dehydratase" evidence="3">
    <location>
        <begin position="6"/>
        <end position="266"/>
    </location>
</feature>